<keyword evidence="3 5" id="KW-1133">Transmembrane helix</keyword>
<name>A0ABY9R6B1_9BACT</name>
<feature type="transmembrane region" description="Helical" evidence="5">
    <location>
        <begin position="162"/>
        <end position="182"/>
    </location>
</feature>
<feature type="domain" description="Methylamine utilisation protein MauE" evidence="6">
    <location>
        <begin position="52"/>
        <end position="180"/>
    </location>
</feature>
<keyword evidence="4 5" id="KW-0472">Membrane</keyword>
<evidence type="ECO:0000256" key="4">
    <source>
        <dbReference type="ARBA" id="ARBA00023136"/>
    </source>
</evidence>
<evidence type="ECO:0000256" key="3">
    <source>
        <dbReference type="ARBA" id="ARBA00022989"/>
    </source>
</evidence>
<evidence type="ECO:0000259" key="6">
    <source>
        <dbReference type="Pfam" id="PF07291"/>
    </source>
</evidence>
<reference evidence="7" key="1">
    <citation type="submission" date="2023-09" db="EMBL/GenBank/DDBJ databases">
        <authorList>
            <consortium name="CW5 consortium"/>
            <person name="Lu C.-W."/>
        </authorList>
    </citation>
    <scope>NUCLEOTIDE SEQUENCE</scope>
    <source>
        <strain evidence="7">KPS</strain>
    </source>
</reference>
<evidence type="ECO:0000256" key="5">
    <source>
        <dbReference type="SAM" id="Phobius"/>
    </source>
</evidence>
<sequence>MLSGNASPRSSGGDGYAGQVAGGVAAPSAVPSGALAAFAGAVLRLLSGVWCQRAVRVALALVFMAAGGAKLADVRGFAEIIHHYGILPVWGVGPVALLLPLAEVVAGVGLLFAVRGSLAAIAAMCLLFLGVLGYALATGLSIGDCGCFAPGELPEGVQDGSAVRGAFVRDLALLAGVAYLYAWRRLRRRMA</sequence>
<feature type="transmembrane region" description="Helical" evidence="5">
    <location>
        <begin position="92"/>
        <end position="114"/>
    </location>
</feature>
<keyword evidence="2 5" id="KW-0812">Transmembrane</keyword>
<feature type="transmembrane region" description="Helical" evidence="5">
    <location>
        <begin position="20"/>
        <end position="42"/>
    </location>
</feature>
<dbReference type="RefSeq" id="WP_309542684.1">
    <property type="nucleotide sequence ID" value="NZ_CP133659.1"/>
</dbReference>
<dbReference type="Proteomes" id="UP001180616">
    <property type="component" value="Chromosome"/>
</dbReference>
<proteinExistence type="predicted"/>
<organism evidence="7 8">
    <name type="scientific">Nitratidesulfovibrio liaohensis</name>
    <dbReference type="NCBI Taxonomy" id="2604158"/>
    <lineage>
        <taxon>Bacteria</taxon>
        <taxon>Pseudomonadati</taxon>
        <taxon>Thermodesulfobacteriota</taxon>
        <taxon>Desulfovibrionia</taxon>
        <taxon>Desulfovibrionales</taxon>
        <taxon>Desulfovibrionaceae</taxon>
        <taxon>Nitratidesulfovibrio</taxon>
    </lineage>
</organism>
<comment type="subcellular location">
    <subcellularLocation>
        <location evidence="1">Membrane</location>
        <topology evidence="1">Multi-pass membrane protein</topology>
    </subcellularLocation>
</comment>
<evidence type="ECO:0000313" key="7">
    <source>
        <dbReference type="EMBL" id="WMW66826.1"/>
    </source>
</evidence>
<evidence type="ECO:0000256" key="1">
    <source>
        <dbReference type="ARBA" id="ARBA00004141"/>
    </source>
</evidence>
<feature type="transmembrane region" description="Helical" evidence="5">
    <location>
        <begin position="54"/>
        <end position="72"/>
    </location>
</feature>
<feature type="transmembrane region" description="Helical" evidence="5">
    <location>
        <begin position="121"/>
        <end position="142"/>
    </location>
</feature>
<dbReference type="InterPro" id="IPR009908">
    <property type="entry name" value="Methylamine_util_MauE"/>
</dbReference>
<accession>A0ABY9R6B1</accession>
<evidence type="ECO:0000256" key="2">
    <source>
        <dbReference type="ARBA" id="ARBA00022692"/>
    </source>
</evidence>
<protein>
    <submittedName>
        <fullName evidence="7">DoxX family membrane protein</fullName>
    </submittedName>
</protein>
<keyword evidence="8" id="KW-1185">Reference proteome</keyword>
<dbReference type="EMBL" id="CP133659">
    <property type="protein sequence ID" value="WMW66826.1"/>
    <property type="molecule type" value="Genomic_DNA"/>
</dbReference>
<dbReference type="Pfam" id="PF07291">
    <property type="entry name" value="MauE"/>
    <property type="match status" value="1"/>
</dbReference>
<gene>
    <name evidence="7" type="ORF">KPS_001445</name>
</gene>
<evidence type="ECO:0000313" key="8">
    <source>
        <dbReference type="Proteomes" id="UP001180616"/>
    </source>
</evidence>